<evidence type="ECO:0000256" key="3">
    <source>
        <dbReference type="ARBA" id="ARBA00022722"/>
    </source>
</evidence>
<dbReference type="CDD" id="cd09881">
    <property type="entry name" value="PIN_VapC4-5_FitB-like"/>
    <property type="match status" value="1"/>
</dbReference>
<name>A0ABY3CEH0_9GAMM</name>
<accession>A0ABY3CEH0</accession>
<evidence type="ECO:0000313" key="10">
    <source>
        <dbReference type="Proteomes" id="UP000733744"/>
    </source>
</evidence>
<dbReference type="InterPro" id="IPR050556">
    <property type="entry name" value="Type_II_TA_system_RNase"/>
</dbReference>
<evidence type="ECO:0000256" key="5">
    <source>
        <dbReference type="ARBA" id="ARBA00022801"/>
    </source>
</evidence>
<evidence type="ECO:0000259" key="8">
    <source>
        <dbReference type="Pfam" id="PF01850"/>
    </source>
</evidence>
<evidence type="ECO:0000256" key="4">
    <source>
        <dbReference type="ARBA" id="ARBA00022723"/>
    </source>
</evidence>
<evidence type="ECO:0000256" key="6">
    <source>
        <dbReference type="ARBA" id="ARBA00022842"/>
    </source>
</evidence>
<comment type="cofactor">
    <cofactor evidence="1">
        <name>Mg(2+)</name>
        <dbReference type="ChEBI" id="CHEBI:18420"/>
    </cofactor>
</comment>
<comment type="caution">
    <text evidence="9">The sequence shown here is derived from an EMBL/GenBank/DDBJ whole genome shotgun (WGS) entry which is preliminary data.</text>
</comment>
<protein>
    <submittedName>
        <fullName evidence="9">Type II toxin-antitoxin system VapC family toxin</fullName>
    </submittedName>
</protein>
<dbReference type="PANTHER" id="PTHR33653:SF1">
    <property type="entry name" value="RIBONUCLEASE VAPC2"/>
    <property type="match status" value="1"/>
</dbReference>
<evidence type="ECO:0000256" key="2">
    <source>
        <dbReference type="ARBA" id="ARBA00022649"/>
    </source>
</evidence>
<dbReference type="SUPFAM" id="SSF88723">
    <property type="entry name" value="PIN domain-like"/>
    <property type="match status" value="1"/>
</dbReference>
<dbReference type="EMBL" id="RYFG02000020">
    <property type="protein sequence ID" value="TRX01446.1"/>
    <property type="molecule type" value="Genomic_DNA"/>
</dbReference>
<keyword evidence="10" id="KW-1185">Reference proteome</keyword>
<feature type="domain" description="PIN" evidence="8">
    <location>
        <begin position="3"/>
        <end position="112"/>
    </location>
</feature>
<keyword evidence="3" id="KW-0540">Nuclease</keyword>
<keyword evidence="5" id="KW-0378">Hydrolase</keyword>
<dbReference type="PANTHER" id="PTHR33653">
    <property type="entry name" value="RIBONUCLEASE VAPC2"/>
    <property type="match status" value="1"/>
</dbReference>
<proteinExistence type="inferred from homology"/>
<evidence type="ECO:0000313" key="9">
    <source>
        <dbReference type="EMBL" id="TRX01446.1"/>
    </source>
</evidence>
<keyword evidence="2" id="KW-1277">Toxin-antitoxin system</keyword>
<dbReference type="InterPro" id="IPR029060">
    <property type="entry name" value="PIN-like_dom_sf"/>
</dbReference>
<keyword evidence="6" id="KW-0460">Magnesium</keyword>
<sequence length="125" mass="13932">MWLPDTNVWVRYLNPQAFQVKAHFLKHPAGTICLCDVGKAELYFGAFKSTRREENLALLDELSNSSLSLPFDGSAARRFGQIRTKLAKAGTPIGPYDLQIAAIALRHGAREFSRVANLNLGDWKT</sequence>
<organism evidence="9 10">
    <name type="scientific">Candidatus Methylobacter oryzae</name>
    <dbReference type="NCBI Taxonomy" id="2497749"/>
    <lineage>
        <taxon>Bacteria</taxon>
        <taxon>Pseudomonadati</taxon>
        <taxon>Pseudomonadota</taxon>
        <taxon>Gammaproteobacteria</taxon>
        <taxon>Methylococcales</taxon>
        <taxon>Methylococcaceae</taxon>
        <taxon>Methylobacter</taxon>
    </lineage>
</organism>
<evidence type="ECO:0000256" key="1">
    <source>
        <dbReference type="ARBA" id="ARBA00001946"/>
    </source>
</evidence>
<evidence type="ECO:0000256" key="7">
    <source>
        <dbReference type="ARBA" id="ARBA00038093"/>
    </source>
</evidence>
<dbReference type="Pfam" id="PF01850">
    <property type="entry name" value="PIN"/>
    <property type="match status" value="1"/>
</dbReference>
<comment type="similarity">
    <text evidence="7">Belongs to the PINc/VapC protein family.</text>
</comment>
<dbReference type="Gene3D" id="3.40.50.1010">
    <property type="entry name" value="5'-nuclease"/>
    <property type="match status" value="1"/>
</dbReference>
<dbReference type="InterPro" id="IPR002716">
    <property type="entry name" value="PIN_dom"/>
</dbReference>
<reference evidence="9 10" key="1">
    <citation type="journal article" date="2019" name="Antonie Van Leeuwenhoek">
        <title>Description of 'Ca. Methylobacter oryzae' KRF1, a novel species from the environmentally important Methylobacter clade 2.</title>
        <authorList>
            <person name="Khatri K."/>
            <person name="Mohite J.A."/>
            <person name="Pandit P.S."/>
            <person name="Bahulikar R."/>
            <person name="Rahalkar M.C."/>
        </authorList>
    </citation>
    <scope>NUCLEOTIDE SEQUENCE [LARGE SCALE GENOMIC DNA]</scope>
    <source>
        <strain evidence="9 10">KRF1</strain>
    </source>
</reference>
<dbReference type="Proteomes" id="UP000733744">
    <property type="component" value="Unassembled WGS sequence"/>
</dbReference>
<gene>
    <name evidence="9" type="ORF">EKO24_003965</name>
</gene>
<keyword evidence="4" id="KW-0479">Metal-binding</keyword>